<name>A0A4P8XJX7_9BACL</name>
<keyword evidence="6" id="KW-1015">Disulfide bond</keyword>
<feature type="domain" description="FAD/NAD(P)-binding" evidence="12">
    <location>
        <begin position="4"/>
        <end position="322"/>
    </location>
</feature>
<dbReference type="InterPro" id="IPR001100">
    <property type="entry name" value="Pyr_nuc-diS_OxRdtase"/>
</dbReference>
<evidence type="ECO:0000259" key="12">
    <source>
        <dbReference type="Pfam" id="PF07992"/>
    </source>
</evidence>
<accession>A0A4P8XJX7</accession>
<proteinExistence type="inferred from homology"/>
<evidence type="ECO:0000256" key="2">
    <source>
        <dbReference type="ARBA" id="ARBA00022630"/>
    </source>
</evidence>
<evidence type="ECO:0000313" key="14">
    <source>
        <dbReference type="Proteomes" id="UP000300879"/>
    </source>
</evidence>
<evidence type="ECO:0000256" key="8">
    <source>
        <dbReference type="PIRSR" id="PIRSR000350-3"/>
    </source>
</evidence>
<organism evidence="13 14">
    <name type="scientific">Paenibacillus algicola</name>
    <dbReference type="NCBI Taxonomy" id="2565926"/>
    <lineage>
        <taxon>Bacteria</taxon>
        <taxon>Bacillati</taxon>
        <taxon>Bacillota</taxon>
        <taxon>Bacilli</taxon>
        <taxon>Bacillales</taxon>
        <taxon>Paenibacillaceae</taxon>
        <taxon>Paenibacillus</taxon>
    </lineage>
</organism>
<dbReference type="KEGG" id="palo:E6C60_2259"/>
<dbReference type="PIRSF" id="PIRSF000350">
    <property type="entry name" value="Mercury_reductase_MerA"/>
    <property type="match status" value="1"/>
</dbReference>
<evidence type="ECO:0000256" key="6">
    <source>
        <dbReference type="ARBA" id="ARBA00023157"/>
    </source>
</evidence>
<feature type="binding site" evidence="8">
    <location>
        <position position="51"/>
    </location>
    <ligand>
        <name>FAD</name>
        <dbReference type="ChEBI" id="CHEBI:57692"/>
    </ligand>
</feature>
<dbReference type="InterPro" id="IPR012999">
    <property type="entry name" value="Pyr_OxRdtase_I_AS"/>
</dbReference>
<dbReference type="PRINTS" id="PR00411">
    <property type="entry name" value="PNDRDTASEI"/>
</dbReference>
<keyword evidence="3 8" id="KW-0274">FAD</keyword>
<sequence>MKKYDLIVIGAGSGGLTAAVGAIRFGIKVALIDKDAQPGGDCLHTGCVPSKALIAAANDLHDARKTAEGYGLSLTGEADYLEAYRRVQAAKAVIAHHDAAEHFESMGIDVYQGHAKFLDNHAIQIDGQETLQGKRIIIAAGSRAKVPDIEGLKDIDYLTNESVFDMMSLPKRLVVIGAGPVGLELSQALARLGSQVTLLVKGDSLFPKEDHDIAARAQSLMEQEMSIVYHTEVQKVAADEAGVKTIYGRINGHEHTWQAEGLLIATGRMPNTDQLDLHRTSVEVDGDHIAVQKNLRTTARSIFAIGDVIKPFPFTHAAGMEGKVAVSNAVFGLRRKVSYDAVPWVTYTDPEIFHLGMTEKEAREQAGDDIQIYITDLKEVDRFITDRSTEGLVKIIADQKGKIMGAHAVGKGAGNWMQEAVFAKQHGCKVSHIAETIHPYPTHGEALKKASGQYWEKKLFDGPVYKLLKAYVKWFR</sequence>
<protein>
    <submittedName>
        <fullName evidence="13">FAD-dependent pyridine nucleotide-disulfide oxidoreductase</fullName>
    </submittedName>
</protein>
<dbReference type="InterPro" id="IPR016156">
    <property type="entry name" value="FAD/NAD-linked_Rdtase_dimer_sf"/>
</dbReference>
<dbReference type="SUPFAM" id="SSF55424">
    <property type="entry name" value="FAD/NAD-linked reductases, dimerisation (C-terminal) domain"/>
    <property type="match status" value="1"/>
</dbReference>
<dbReference type="InterPro" id="IPR023753">
    <property type="entry name" value="FAD/NAD-binding_dom"/>
</dbReference>
<evidence type="ECO:0000256" key="1">
    <source>
        <dbReference type="ARBA" id="ARBA00007532"/>
    </source>
</evidence>
<keyword evidence="8" id="KW-0547">Nucleotide-binding</keyword>
<feature type="binding site" evidence="8">
    <location>
        <position position="267"/>
    </location>
    <ligand>
        <name>NAD(+)</name>
        <dbReference type="ChEBI" id="CHEBI:57540"/>
    </ligand>
</feature>
<dbReference type="GO" id="GO:0003955">
    <property type="term" value="F:NAD(P)H dehydrogenase (quinone) activity"/>
    <property type="evidence" value="ECO:0007669"/>
    <property type="project" value="TreeGrafter"/>
</dbReference>
<dbReference type="AlphaFoldDB" id="A0A4P8XJX7"/>
<keyword evidence="2 10" id="KW-0285">Flavoprotein</keyword>
<feature type="binding site" evidence="8">
    <location>
        <begin position="177"/>
        <end position="184"/>
    </location>
    <ligand>
        <name>NAD(+)</name>
        <dbReference type="ChEBI" id="CHEBI:57540"/>
    </ligand>
</feature>
<evidence type="ECO:0000259" key="11">
    <source>
        <dbReference type="Pfam" id="PF02852"/>
    </source>
</evidence>
<dbReference type="Gene3D" id="3.50.50.60">
    <property type="entry name" value="FAD/NAD(P)-binding domain"/>
    <property type="match status" value="2"/>
</dbReference>
<feature type="domain" description="Pyridine nucleotide-disulphide oxidoreductase dimerisation" evidence="11">
    <location>
        <begin position="342"/>
        <end position="450"/>
    </location>
</feature>
<dbReference type="InterPro" id="IPR004099">
    <property type="entry name" value="Pyr_nucl-diS_OxRdtase_dimer"/>
</dbReference>
<dbReference type="Pfam" id="PF02852">
    <property type="entry name" value="Pyr_redox_dim"/>
    <property type="match status" value="1"/>
</dbReference>
<dbReference type="RefSeq" id="WP_138225916.1">
    <property type="nucleotide sequence ID" value="NZ_CP040396.1"/>
</dbReference>
<dbReference type="Proteomes" id="UP000300879">
    <property type="component" value="Chromosome"/>
</dbReference>
<evidence type="ECO:0000256" key="5">
    <source>
        <dbReference type="ARBA" id="ARBA00023002"/>
    </source>
</evidence>
<keyword evidence="7 10" id="KW-0676">Redox-active center</keyword>
<dbReference type="EMBL" id="CP040396">
    <property type="protein sequence ID" value="QCT02972.1"/>
    <property type="molecule type" value="Genomic_DNA"/>
</dbReference>
<dbReference type="PROSITE" id="PS00076">
    <property type="entry name" value="PYRIDINE_REDOX_1"/>
    <property type="match status" value="1"/>
</dbReference>
<keyword evidence="4" id="KW-0521">NADP</keyword>
<comment type="similarity">
    <text evidence="1 10">Belongs to the class-I pyridine nucleotide-disulfide oxidoreductase family.</text>
</comment>
<keyword evidence="8" id="KW-0520">NAD</keyword>
<evidence type="ECO:0000313" key="13">
    <source>
        <dbReference type="EMBL" id="QCT02972.1"/>
    </source>
</evidence>
<dbReference type="PRINTS" id="PR00368">
    <property type="entry name" value="FADPNR"/>
</dbReference>
<comment type="cofactor">
    <cofactor evidence="8">
        <name>FAD</name>
        <dbReference type="ChEBI" id="CHEBI:57692"/>
    </cofactor>
    <text evidence="8">Binds 1 FAD per subunit.</text>
</comment>
<evidence type="ECO:0000256" key="4">
    <source>
        <dbReference type="ARBA" id="ARBA00022857"/>
    </source>
</evidence>
<gene>
    <name evidence="13" type="ORF">E6C60_2259</name>
</gene>
<dbReference type="GO" id="GO:0050660">
    <property type="term" value="F:flavin adenine dinucleotide binding"/>
    <property type="evidence" value="ECO:0007669"/>
    <property type="project" value="TreeGrafter"/>
</dbReference>
<keyword evidence="5 10" id="KW-0560">Oxidoreductase</keyword>
<dbReference type="FunFam" id="3.30.390.30:FF:000001">
    <property type="entry name" value="Dihydrolipoyl dehydrogenase"/>
    <property type="match status" value="1"/>
</dbReference>
<evidence type="ECO:0000256" key="7">
    <source>
        <dbReference type="ARBA" id="ARBA00023284"/>
    </source>
</evidence>
<dbReference type="Gene3D" id="3.30.390.30">
    <property type="match status" value="1"/>
</dbReference>
<evidence type="ECO:0000256" key="10">
    <source>
        <dbReference type="RuleBase" id="RU003691"/>
    </source>
</evidence>
<dbReference type="InterPro" id="IPR036188">
    <property type="entry name" value="FAD/NAD-bd_sf"/>
</dbReference>
<dbReference type="PANTHER" id="PTHR43014">
    <property type="entry name" value="MERCURIC REDUCTASE"/>
    <property type="match status" value="1"/>
</dbReference>
<dbReference type="SUPFAM" id="SSF51905">
    <property type="entry name" value="FAD/NAD(P)-binding domain"/>
    <property type="match status" value="1"/>
</dbReference>
<reference evidence="13 14" key="1">
    <citation type="submission" date="2019-05" db="EMBL/GenBank/DDBJ databases">
        <authorList>
            <person name="Chen C."/>
        </authorList>
    </citation>
    <scope>NUCLEOTIDE SEQUENCE [LARGE SCALE GENOMIC DNA]</scope>
    <source>
        <strain evidence="13 14">HB172198</strain>
    </source>
</reference>
<dbReference type="GO" id="GO:0016668">
    <property type="term" value="F:oxidoreductase activity, acting on a sulfur group of donors, NAD(P) as acceptor"/>
    <property type="evidence" value="ECO:0007669"/>
    <property type="project" value="InterPro"/>
</dbReference>
<dbReference type="OrthoDB" id="9800167at2"/>
<feature type="disulfide bond" description="Redox-active" evidence="9">
    <location>
        <begin position="42"/>
        <end position="47"/>
    </location>
</feature>
<feature type="binding site" evidence="8">
    <location>
        <position position="307"/>
    </location>
    <ligand>
        <name>FAD</name>
        <dbReference type="ChEBI" id="CHEBI:57692"/>
    </ligand>
</feature>
<evidence type="ECO:0000256" key="3">
    <source>
        <dbReference type="ARBA" id="ARBA00022827"/>
    </source>
</evidence>
<evidence type="ECO:0000256" key="9">
    <source>
        <dbReference type="PIRSR" id="PIRSR000350-4"/>
    </source>
</evidence>
<dbReference type="PANTHER" id="PTHR43014:SF4">
    <property type="entry name" value="PYRIDINE NUCLEOTIDE-DISULFIDE OXIDOREDUCTASE RCLA-RELATED"/>
    <property type="match status" value="1"/>
</dbReference>
<dbReference type="Pfam" id="PF07992">
    <property type="entry name" value="Pyr_redox_2"/>
    <property type="match status" value="1"/>
</dbReference>
<keyword evidence="14" id="KW-1185">Reference proteome</keyword>